<dbReference type="Proteomes" id="UP000249254">
    <property type="component" value="Unassembled WGS sequence"/>
</dbReference>
<feature type="transmembrane region" description="Helical" evidence="1">
    <location>
        <begin position="287"/>
        <end position="307"/>
    </location>
</feature>
<dbReference type="RefSeq" id="WP_111527797.1">
    <property type="nucleotide sequence ID" value="NZ_JBHRSG010000002.1"/>
</dbReference>
<evidence type="ECO:0000256" key="1">
    <source>
        <dbReference type="SAM" id="Phobius"/>
    </source>
</evidence>
<feature type="transmembrane region" description="Helical" evidence="1">
    <location>
        <begin position="202"/>
        <end position="222"/>
    </location>
</feature>
<reference evidence="3" key="1">
    <citation type="submission" date="2018-05" db="EMBL/GenBank/DDBJ databases">
        <authorList>
            <person name="Li X."/>
        </authorList>
    </citation>
    <scope>NUCLEOTIDE SEQUENCE [LARGE SCALE GENOMIC DNA]</scope>
    <source>
        <strain evidence="3">LX32</strain>
    </source>
</reference>
<feature type="transmembrane region" description="Helical" evidence="1">
    <location>
        <begin position="338"/>
        <end position="356"/>
    </location>
</feature>
<dbReference type="EMBL" id="QFYQ01000001">
    <property type="protein sequence ID" value="RAK54046.1"/>
    <property type="molecule type" value="Genomic_DNA"/>
</dbReference>
<feature type="transmembrane region" description="Helical" evidence="1">
    <location>
        <begin position="89"/>
        <end position="108"/>
    </location>
</feature>
<feature type="transmembrane region" description="Helical" evidence="1">
    <location>
        <begin position="313"/>
        <end position="331"/>
    </location>
</feature>
<evidence type="ECO:0000313" key="2">
    <source>
        <dbReference type="EMBL" id="RAK54046.1"/>
    </source>
</evidence>
<name>A0A328AIZ4_9CAUL</name>
<evidence type="ECO:0008006" key="4">
    <source>
        <dbReference type="Google" id="ProtNLM"/>
    </source>
</evidence>
<keyword evidence="1" id="KW-0472">Membrane</keyword>
<keyword evidence="1" id="KW-0812">Transmembrane</keyword>
<gene>
    <name evidence="2" type="ORF">DJ017_05670</name>
</gene>
<accession>A0A328AIZ4</accession>
<sequence length="489" mass="51619">MNWIKAGRRGGGLRLALAMVGLAAAVALSAERLWLAAVQPLWFDEAWTLAIATAPDWRSVVHEAWIDVNAPLFYALAHAWTAVAGSSDLALRIPALAAVLIAAALPLVRRVEGLKLEGRLALSILILAWWGVDVFLAGRCYGLLLALTTAQTLAFADLARAPGGRRAWTWASLAALSILTHYYAAILVAVQGLAYLASGRRAALKTWPAALAFAPALAWIAWHAPRLKAYAAGDVAWHAALGADQAAGMAGFILDPSAPALGLVAALVLGLGFLLARNRAADQPTALWLAAGCSLVALALTLASGVLRPSLTARYLIPAAPGLLLGLVLMAQGMRRPALATGGLVIVYLASALWPGRLDAGLRSQSPYGFEAASAELTRQGVSDVAFAWDHEVTALIPPDTLARLGGVFFRRAGASVRMHPVVTRPGDDVNRLALAAARGPRPGIIWIYNRTGRTAAALHPPQIASVDPRWTCRRTGDESIGALACWRR</sequence>
<keyword evidence="1" id="KW-1133">Transmembrane helix</keyword>
<evidence type="ECO:0000313" key="3">
    <source>
        <dbReference type="Proteomes" id="UP000249254"/>
    </source>
</evidence>
<feature type="transmembrane region" description="Helical" evidence="1">
    <location>
        <begin position="258"/>
        <end position="275"/>
    </location>
</feature>
<dbReference type="AlphaFoldDB" id="A0A328AIZ4"/>
<feature type="transmembrane region" description="Helical" evidence="1">
    <location>
        <begin position="120"/>
        <end position="147"/>
    </location>
</feature>
<proteinExistence type="predicted"/>
<protein>
    <recommendedName>
        <fullName evidence="4">Glycosyltransferase RgtA/B/C/D-like domain-containing protein</fullName>
    </recommendedName>
</protein>
<organism evidence="2 3">
    <name type="scientific">Phenylobacterium soli</name>
    <dbReference type="NCBI Taxonomy" id="2170551"/>
    <lineage>
        <taxon>Bacteria</taxon>
        <taxon>Pseudomonadati</taxon>
        <taxon>Pseudomonadota</taxon>
        <taxon>Alphaproteobacteria</taxon>
        <taxon>Caulobacterales</taxon>
        <taxon>Caulobacteraceae</taxon>
        <taxon>Phenylobacterium</taxon>
    </lineage>
</organism>
<dbReference type="OrthoDB" id="559425at2"/>
<feature type="transmembrane region" description="Helical" evidence="1">
    <location>
        <begin position="167"/>
        <end position="190"/>
    </location>
</feature>
<keyword evidence="3" id="KW-1185">Reference proteome</keyword>
<comment type="caution">
    <text evidence="2">The sequence shown here is derived from an EMBL/GenBank/DDBJ whole genome shotgun (WGS) entry which is preliminary data.</text>
</comment>